<keyword evidence="2" id="KW-0227">DNA damage</keyword>
<dbReference type="PANTHER" id="PTHR15272:SF0">
    <property type="entry name" value="CHROMATIN ASSEMBLY FACTOR 1 SUBUNIT A"/>
    <property type="match status" value="1"/>
</dbReference>
<evidence type="ECO:0000313" key="9">
    <source>
        <dbReference type="Proteomes" id="UP000242287"/>
    </source>
</evidence>
<dbReference type="STRING" id="703135.A0A2A9NN52"/>
<sequence length="779" mass="86485">MPDADTRRNQRLSDTQLSQDTIIDLVVQDTPIMTAIPDKNALVELKNGKATLKQKSASFEKQSETLQEIVNFREFLEERITRQEPPLSDIPDEHRPLVAKMAHESDKSLAALAKHIRQALLPTSADEAGEGSSAASDALPLGVVEGAIKAIMIRNNYGLEALNGGRTPAAVCLWRWEVRKEYWDWLPKGGREKASQRLVEREQARKDLQAIFSALSLTEQQSIMDPKSAAKQSGKATNKDSITQSPSSKAQPNCTEEDEKSKENDIGTELVKVKANRQKKAADSEKVAKEKERLEKKFAKAEKEKKQTNAQDKSRTFMASFFAKKAAPVKPVVPVETCSMAGPSTARSDFSKVFRPFLLKKDAKLAPTNWFLDSKRKGKAAVRTQANVITLDDDGDAIIAEDISMAEIEAPIDVGRMSSKDRLNSILSSLPAPVDPSLRPPSKINSQYKTYHPTSVRETMTQLTEAEISGDDAVVRSLVDKLRNRDLFPSKVLIFHEDARPGYFGTWTRNSRIIGSRTPFAKDLLEFDYNYDSGEEWEDEGPGDADDVLDDEEEDAEGDDTDSDLDDWLVDDDGEVEVNLEEPEIPLLDEMEVIPCPPKRKVDNEEKESGKRRKVVVPLVPFAKGPCWEAKIGECDYDAFKGYQIRLLNDTPFPIDPFSFVSTCADAPKPSQKTRAAELAGGASSSVVTVQATPTSSTAPQKPTLVPKGTFPDTYLPFLLSKITSLQAGSITYLVEAIYQELRVHKVKKNAIEAKVREVGEKCKERKVWVIKQSLQVCG</sequence>
<reference evidence="8 9" key="1">
    <citation type="submission" date="2014-02" db="EMBL/GenBank/DDBJ databases">
        <title>Transposable element dynamics among asymbiotic and ectomycorrhizal Amanita fungi.</title>
        <authorList>
            <consortium name="DOE Joint Genome Institute"/>
            <person name="Hess J."/>
            <person name="Skrede I."/>
            <person name="Wolfe B."/>
            <person name="LaButti K."/>
            <person name="Ohm R.A."/>
            <person name="Grigoriev I.V."/>
            <person name="Pringle A."/>
        </authorList>
    </citation>
    <scope>NUCLEOTIDE SEQUENCE [LARGE SCALE GENOMIC DNA]</scope>
    <source>
        <strain evidence="8 9">SKay4041</strain>
    </source>
</reference>
<dbReference type="GO" id="GO:0006334">
    <property type="term" value="P:nucleosome assembly"/>
    <property type="evidence" value="ECO:0007669"/>
    <property type="project" value="TreeGrafter"/>
</dbReference>
<evidence type="ECO:0000256" key="2">
    <source>
        <dbReference type="ARBA" id="ARBA00022763"/>
    </source>
</evidence>
<evidence type="ECO:0000256" key="3">
    <source>
        <dbReference type="ARBA" id="ARBA00023204"/>
    </source>
</evidence>
<evidence type="ECO:0000256" key="6">
    <source>
        <dbReference type="SAM" id="MobiDB-lite"/>
    </source>
</evidence>
<keyword evidence="3" id="KW-0234">DNA repair</keyword>
<feature type="region of interest" description="Disordered" evidence="6">
    <location>
        <begin position="533"/>
        <end position="566"/>
    </location>
</feature>
<evidence type="ECO:0000259" key="7">
    <source>
        <dbReference type="Pfam" id="PF12253"/>
    </source>
</evidence>
<accession>A0A2A9NN52</accession>
<dbReference type="GO" id="GO:0006281">
    <property type="term" value="P:DNA repair"/>
    <property type="evidence" value="ECO:0007669"/>
    <property type="project" value="UniProtKB-KW"/>
</dbReference>
<keyword evidence="5" id="KW-0175">Coiled coil</keyword>
<keyword evidence="4" id="KW-0539">Nucleus</keyword>
<dbReference type="Pfam" id="PF12253">
    <property type="entry name" value="CAF1A_dimeriz"/>
    <property type="match status" value="1"/>
</dbReference>
<comment type="subcellular location">
    <subcellularLocation>
        <location evidence="1">Nucleus</location>
    </subcellularLocation>
</comment>
<dbReference type="Proteomes" id="UP000242287">
    <property type="component" value="Unassembled WGS sequence"/>
</dbReference>
<evidence type="ECO:0000256" key="5">
    <source>
        <dbReference type="SAM" id="Coils"/>
    </source>
</evidence>
<dbReference type="PANTHER" id="PTHR15272">
    <property type="entry name" value="CHROMATIN ASSEMBLY FACTOR 1 SUBUNIT A CAF-1 SUBUNIT A"/>
    <property type="match status" value="1"/>
</dbReference>
<protein>
    <recommendedName>
        <fullName evidence="7">Chromatin assembly factor 1 subunit A dimerization domain-containing protein</fullName>
    </recommendedName>
</protein>
<organism evidence="8 9">
    <name type="scientific">Amanita thiersii Skay4041</name>
    <dbReference type="NCBI Taxonomy" id="703135"/>
    <lineage>
        <taxon>Eukaryota</taxon>
        <taxon>Fungi</taxon>
        <taxon>Dikarya</taxon>
        <taxon>Basidiomycota</taxon>
        <taxon>Agaricomycotina</taxon>
        <taxon>Agaricomycetes</taxon>
        <taxon>Agaricomycetidae</taxon>
        <taxon>Agaricales</taxon>
        <taxon>Pluteineae</taxon>
        <taxon>Amanitaceae</taxon>
        <taxon>Amanita</taxon>
    </lineage>
</organism>
<feature type="region of interest" description="Disordered" evidence="6">
    <location>
        <begin position="222"/>
        <end position="268"/>
    </location>
</feature>
<dbReference type="AlphaFoldDB" id="A0A2A9NN52"/>
<dbReference type="GO" id="GO:0005634">
    <property type="term" value="C:nucleus"/>
    <property type="evidence" value="ECO:0007669"/>
    <property type="project" value="UniProtKB-SubCell"/>
</dbReference>
<proteinExistence type="predicted"/>
<dbReference type="GO" id="GO:0033186">
    <property type="term" value="C:CAF-1 complex"/>
    <property type="evidence" value="ECO:0007669"/>
    <property type="project" value="TreeGrafter"/>
</dbReference>
<evidence type="ECO:0000313" key="8">
    <source>
        <dbReference type="EMBL" id="PFH52405.1"/>
    </source>
</evidence>
<dbReference type="OrthoDB" id="440676at2759"/>
<feature type="domain" description="Chromatin assembly factor 1 subunit A dimerization" evidence="7">
    <location>
        <begin position="491"/>
        <end position="562"/>
    </location>
</feature>
<name>A0A2A9NN52_9AGAR</name>
<keyword evidence="9" id="KW-1185">Reference proteome</keyword>
<feature type="compositionally biased region" description="Polar residues" evidence="6">
    <location>
        <begin position="230"/>
        <end position="254"/>
    </location>
</feature>
<dbReference type="EMBL" id="KZ301979">
    <property type="protein sequence ID" value="PFH52405.1"/>
    <property type="molecule type" value="Genomic_DNA"/>
</dbReference>
<gene>
    <name evidence="8" type="ORF">AMATHDRAFT_74199</name>
</gene>
<evidence type="ECO:0000256" key="1">
    <source>
        <dbReference type="ARBA" id="ARBA00004123"/>
    </source>
</evidence>
<dbReference type="InterPro" id="IPR022043">
    <property type="entry name" value="CAF1A_DD"/>
</dbReference>
<feature type="coiled-coil region" evidence="5">
    <location>
        <begin position="272"/>
        <end position="311"/>
    </location>
</feature>
<evidence type="ECO:0000256" key="4">
    <source>
        <dbReference type="ARBA" id="ARBA00023242"/>
    </source>
</evidence>